<sequence>MTTHSTATRKPKGWTHGSHPPKMAPGSLRGSSVVPEKALHRKPGSLALAQVPCPLWASLSRRTGRELDSGQCLNSSPGMPTPGASFTPSCSPNPVAPPLV</sequence>
<name>A0AC60A039_RANTA</name>
<reference evidence="1" key="1">
    <citation type="submission" date="2023-05" db="EMBL/GenBank/DDBJ databases">
        <authorList>
            <consortium name="ELIXIR-Norway"/>
        </authorList>
    </citation>
    <scope>NUCLEOTIDE SEQUENCE</scope>
</reference>
<evidence type="ECO:0000313" key="2">
    <source>
        <dbReference type="Proteomes" id="UP001162501"/>
    </source>
</evidence>
<proteinExistence type="predicted"/>
<gene>
    <name evidence="1" type="ORF">MRATA1EN22A_LOCUS24097</name>
</gene>
<reference evidence="1" key="2">
    <citation type="submission" date="2025-03" db="EMBL/GenBank/DDBJ databases">
        <authorList>
            <consortium name="ELIXIR-Norway"/>
            <consortium name="Elixir Norway"/>
        </authorList>
    </citation>
    <scope>NUCLEOTIDE SEQUENCE</scope>
</reference>
<protein>
    <submittedName>
        <fullName evidence="1">Uncharacterized protein</fullName>
    </submittedName>
</protein>
<dbReference type="Proteomes" id="UP001162501">
    <property type="component" value="Chromosome 5"/>
</dbReference>
<dbReference type="EMBL" id="OX596089">
    <property type="protein sequence ID" value="CAN0525982.1"/>
    <property type="molecule type" value="Genomic_DNA"/>
</dbReference>
<organism evidence="1 2">
    <name type="scientific">Rangifer tarandus platyrhynchus</name>
    <name type="common">Svalbard reindeer</name>
    <dbReference type="NCBI Taxonomy" id="3082113"/>
    <lineage>
        <taxon>Eukaryota</taxon>
        <taxon>Metazoa</taxon>
        <taxon>Chordata</taxon>
        <taxon>Craniata</taxon>
        <taxon>Vertebrata</taxon>
        <taxon>Euteleostomi</taxon>
        <taxon>Mammalia</taxon>
        <taxon>Eutheria</taxon>
        <taxon>Laurasiatheria</taxon>
        <taxon>Artiodactyla</taxon>
        <taxon>Ruminantia</taxon>
        <taxon>Pecora</taxon>
        <taxon>Cervidae</taxon>
        <taxon>Odocoileinae</taxon>
        <taxon>Rangifer</taxon>
    </lineage>
</organism>
<accession>A0AC60A039</accession>
<evidence type="ECO:0000313" key="1">
    <source>
        <dbReference type="EMBL" id="CAN0525982.1"/>
    </source>
</evidence>